<name>A0A357U1N5_9GAMM</name>
<dbReference type="AlphaFoldDB" id="A0A357U1N5"/>
<dbReference type="KEGG" id="epe:CI789_14770"/>
<accession>A0A357U1N5</accession>
<dbReference type="Proteomes" id="UP000306393">
    <property type="component" value="Unassembled WGS sequence"/>
</dbReference>
<gene>
    <name evidence="3" type="ORF">EpCFBP13511_09020</name>
    <name evidence="2" type="ORF">IFT93_05815</name>
</gene>
<evidence type="ECO:0000313" key="2">
    <source>
        <dbReference type="EMBL" id="MBD8105942.1"/>
    </source>
</evidence>
<reference evidence="3 4" key="1">
    <citation type="journal article" date="2019" name="Sci. Rep.">
        <title>Differences in resource use lead to coexistence of seed-transmitted microbial populations.</title>
        <authorList>
            <person name="Torres-Cortes G."/>
            <person name="Garcia B.J."/>
            <person name="Compant S."/>
            <person name="Rezki S."/>
            <person name="Jones P."/>
            <person name="Preveaux A."/>
            <person name="Briand M."/>
            <person name="Roulet A."/>
            <person name="Bouchez O."/>
            <person name="Jacobson D."/>
            <person name="Barret M."/>
        </authorList>
    </citation>
    <scope>NUCLEOTIDE SEQUENCE [LARGE SCALE GENOMIC DNA]</scope>
    <source>
        <strain evidence="3 4">CFBP13511</strain>
    </source>
</reference>
<dbReference type="PANTHER" id="PTHR37461">
    <property type="entry name" value="ANTI-SIGMA-K FACTOR RSKA"/>
    <property type="match status" value="1"/>
</dbReference>
<dbReference type="Pfam" id="PF10099">
    <property type="entry name" value="RskA_C"/>
    <property type="match status" value="1"/>
</dbReference>
<organism evidence="3 4">
    <name type="scientific">Erwinia persicina</name>
    <dbReference type="NCBI Taxonomy" id="55211"/>
    <lineage>
        <taxon>Bacteria</taxon>
        <taxon>Pseudomonadati</taxon>
        <taxon>Pseudomonadota</taxon>
        <taxon>Gammaproteobacteria</taxon>
        <taxon>Enterobacterales</taxon>
        <taxon>Erwiniaceae</taxon>
        <taxon>Erwinia</taxon>
    </lineage>
</organism>
<dbReference type="Proteomes" id="UP000661012">
    <property type="component" value="Unassembled WGS sequence"/>
</dbReference>
<dbReference type="InterPro" id="IPR018764">
    <property type="entry name" value="RskA_C"/>
</dbReference>
<dbReference type="InterPro" id="IPR051474">
    <property type="entry name" value="Anti-sigma-K/W_factor"/>
</dbReference>
<dbReference type="GO" id="GO:0006417">
    <property type="term" value="P:regulation of translation"/>
    <property type="evidence" value="ECO:0007669"/>
    <property type="project" value="TreeGrafter"/>
</dbReference>
<evidence type="ECO:0000259" key="1">
    <source>
        <dbReference type="Pfam" id="PF10099"/>
    </source>
</evidence>
<dbReference type="GO" id="GO:0016989">
    <property type="term" value="F:sigma factor antagonist activity"/>
    <property type="evidence" value="ECO:0007669"/>
    <property type="project" value="TreeGrafter"/>
</dbReference>
<dbReference type="EMBL" id="QGAC01000007">
    <property type="protein sequence ID" value="TKJ91306.1"/>
    <property type="molecule type" value="Genomic_DNA"/>
</dbReference>
<dbReference type="EMBL" id="JACYNN010000003">
    <property type="protein sequence ID" value="MBD8105942.1"/>
    <property type="molecule type" value="Genomic_DNA"/>
</dbReference>
<evidence type="ECO:0000313" key="5">
    <source>
        <dbReference type="Proteomes" id="UP000661012"/>
    </source>
</evidence>
<sequence>MKSRRDFDSALAAEFALGTLRGAARQRFARRLSQEPELAAEVSRWQHSLAELDQRVTPVPPPEAVWQRIARGLPADNPPAQRPRWPWLGWVLAASFAGALLYTQFTVPPAQQAIAVLNGDSQQGSWVVSLSPDKTQLMVEAVNASAIQPDRSLQLWLIPPGEKPQSLGLVTERERQRVDVTTLQLAQLPTLAISLEPRGGSPTGQPTGPVLYSGKIMPL</sequence>
<proteinExistence type="predicted"/>
<protein>
    <submittedName>
        <fullName evidence="2">Anti-sigma factor</fullName>
    </submittedName>
</protein>
<evidence type="ECO:0000313" key="4">
    <source>
        <dbReference type="Proteomes" id="UP000306393"/>
    </source>
</evidence>
<dbReference type="OrthoDB" id="5298046at2"/>
<dbReference type="RefSeq" id="WP_062747243.1">
    <property type="nucleotide sequence ID" value="NZ_CP022725.1"/>
</dbReference>
<keyword evidence="5" id="KW-1185">Reference proteome</keyword>
<dbReference type="GO" id="GO:0005886">
    <property type="term" value="C:plasma membrane"/>
    <property type="evidence" value="ECO:0007669"/>
    <property type="project" value="InterPro"/>
</dbReference>
<feature type="domain" description="Anti-sigma K factor RskA C-terminal" evidence="1">
    <location>
        <begin position="103"/>
        <end position="210"/>
    </location>
</feature>
<reference evidence="2 5" key="2">
    <citation type="journal article" date="2020" name="FEMS Microbiol. Ecol.">
        <title>Temporal dynamics of bacterial communities during seed development and maturation.</title>
        <authorList>
            <person name="Chesneau G."/>
            <person name="Torres-Cortes G."/>
            <person name="Briand M."/>
            <person name="Darrasse A."/>
            <person name="Preveaux A."/>
            <person name="Marais C."/>
            <person name="Jacques M.A."/>
            <person name="Shade A."/>
            <person name="Barret M."/>
        </authorList>
    </citation>
    <scope>NUCLEOTIDE SEQUENCE [LARGE SCALE GENOMIC DNA]</scope>
    <source>
        <strain evidence="2 5">CFBP13732</strain>
    </source>
</reference>
<dbReference type="GeneID" id="67478074"/>
<evidence type="ECO:0000313" key="3">
    <source>
        <dbReference type="EMBL" id="TKJ91306.1"/>
    </source>
</evidence>
<dbReference type="PANTHER" id="PTHR37461:SF1">
    <property type="entry name" value="ANTI-SIGMA-K FACTOR RSKA"/>
    <property type="match status" value="1"/>
</dbReference>
<dbReference type="STRING" id="1219360.GCA_001571305_03334"/>
<comment type="caution">
    <text evidence="3">The sequence shown here is derived from an EMBL/GenBank/DDBJ whole genome shotgun (WGS) entry which is preliminary data.</text>
</comment>